<gene>
    <name evidence="2" type="ORF">BJZ21_003157</name>
</gene>
<proteinExistence type="predicted"/>
<evidence type="ECO:0000313" key="3">
    <source>
        <dbReference type="Proteomes" id="UP000535511"/>
    </source>
</evidence>
<sequence length="492" mass="51991">MTSTWHIEDETVGRRDPEVAPAGGTMSLAFVRATLRRLWYVWVGSTVLGSALALCWLVLIPPQSIGTVTLLLAHDPTTQPDTAMATDVRLLHTRAVAQRLADELGSDESPDHLLSSILTEPATSSVLQVDINGSNPEDAVRRARLLGQTYLGYRQEQLTQQSRAATEGYRKRIAALQTQADALTHQYDLITSRGEDSQQAADVLARRGQMIGQITQLQDQIENDTLEADAVVTASRVLDQAALVPQSPLRRAVLVLGSGLIGGLMVGLGAVMVYAVTTGRLRSRADVALAMGVPVKFSAGPVAPRRRRGERDAAALDLLVDGLETALPAGGKPPRRLGLISVDCEREGAKVLAGLARRLGTETSVLAVDLARTGLLAQELGSPASAEADAEAEETAGWIAVVTGPTVDAVADVMLSLTPFEIGRGLGHVKSTSSRCVVLVKAGRSTTERLNTVARAARAAGLTVEFVMVVGADKSDQSFGGDIPMAKAQPAT</sequence>
<keyword evidence="1" id="KW-1133">Transmembrane helix</keyword>
<feature type="transmembrane region" description="Helical" evidence="1">
    <location>
        <begin position="252"/>
        <end position="276"/>
    </location>
</feature>
<evidence type="ECO:0000256" key="1">
    <source>
        <dbReference type="SAM" id="Phobius"/>
    </source>
</evidence>
<dbReference type="RefSeq" id="WP_179664633.1">
    <property type="nucleotide sequence ID" value="NZ_JACCBG010000001.1"/>
</dbReference>
<name>A0A7Y9JDA1_9ACTN</name>
<dbReference type="PANTHER" id="PTHR32309:SF31">
    <property type="entry name" value="CAPSULAR EXOPOLYSACCHARIDE FAMILY"/>
    <property type="match status" value="1"/>
</dbReference>
<accession>A0A7Y9JDA1</accession>
<comment type="caution">
    <text evidence="2">The sequence shown here is derived from an EMBL/GenBank/DDBJ whole genome shotgun (WGS) entry which is preliminary data.</text>
</comment>
<organism evidence="2 3">
    <name type="scientific">Nocardioides panaciterrulae</name>
    <dbReference type="NCBI Taxonomy" id="661492"/>
    <lineage>
        <taxon>Bacteria</taxon>
        <taxon>Bacillati</taxon>
        <taxon>Actinomycetota</taxon>
        <taxon>Actinomycetes</taxon>
        <taxon>Propionibacteriales</taxon>
        <taxon>Nocardioidaceae</taxon>
        <taxon>Nocardioides</taxon>
    </lineage>
</organism>
<keyword evidence="3" id="KW-1185">Reference proteome</keyword>
<dbReference type="Proteomes" id="UP000535511">
    <property type="component" value="Unassembled WGS sequence"/>
</dbReference>
<feature type="transmembrane region" description="Helical" evidence="1">
    <location>
        <begin position="38"/>
        <end position="59"/>
    </location>
</feature>
<dbReference type="AlphaFoldDB" id="A0A7Y9JDA1"/>
<reference evidence="2 3" key="1">
    <citation type="submission" date="2020-07" db="EMBL/GenBank/DDBJ databases">
        <title>Sequencing the genomes of 1000 actinobacteria strains.</title>
        <authorList>
            <person name="Klenk H.-P."/>
        </authorList>
    </citation>
    <scope>NUCLEOTIDE SEQUENCE [LARGE SCALE GENOMIC DNA]</scope>
    <source>
        <strain evidence="2 3">DSM 21350</strain>
    </source>
</reference>
<evidence type="ECO:0000313" key="2">
    <source>
        <dbReference type="EMBL" id="NYD43074.1"/>
    </source>
</evidence>
<keyword evidence="1" id="KW-0812">Transmembrane</keyword>
<dbReference type="EMBL" id="JACCBG010000001">
    <property type="protein sequence ID" value="NYD43074.1"/>
    <property type="molecule type" value="Genomic_DNA"/>
</dbReference>
<protein>
    <submittedName>
        <fullName evidence="2">Capsular polysaccharide biosynthesis protein</fullName>
    </submittedName>
</protein>
<dbReference type="PANTHER" id="PTHR32309">
    <property type="entry name" value="TYROSINE-PROTEIN KINASE"/>
    <property type="match status" value="1"/>
</dbReference>
<dbReference type="InterPro" id="IPR050445">
    <property type="entry name" value="Bact_polysacc_biosynth/exp"/>
</dbReference>
<keyword evidence="1" id="KW-0472">Membrane</keyword>